<evidence type="ECO:0000256" key="6">
    <source>
        <dbReference type="ARBA" id="ARBA00023141"/>
    </source>
</evidence>
<dbReference type="Pfam" id="PF01202">
    <property type="entry name" value="SKI"/>
    <property type="match status" value="1"/>
</dbReference>
<comment type="cofactor">
    <cofactor evidence="7">
        <name>Mg(2+)</name>
        <dbReference type="ChEBI" id="CHEBI:18420"/>
    </cofactor>
    <text evidence="7">Binds 1 Mg(2+) ion per subunit.</text>
</comment>
<keyword evidence="7" id="KW-0479">Metal-binding</keyword>
<dbReference type="Proteomes" id="UP000823935">
    <property type="component" value="Unassembled WGS sequence"/>
</dbReference>
<dbReference type="PRINTS" id="PR01100">
    <property type="entry name" value="SHIKIMTKNASE"/>
</dbReference>
<dbReference type="GO" id="GO:0005829">
    <property type="term" value="C:cytosol"/>
    <property type="evidence" value="ECO:0007669"/>
    <property type="project" value="TreeGrafter"/>
</dbReference>
<dbReference type="GO" id="GO:0008652">
    <property type="term" value="P:amino acid biosynthetic process"/>
    <property type="evidence" value="ECO:0007669"/>
    <property type="project" value="UniProtKB-KW"/>
</dbReference>
<reference evidence="8" key="1">
    <citation type="submission" date="2020-10" db="EMBL/GenBank/DDBJ databases">
        <authorList>
            <person name="Gilroy R."/>
        </authorList>
    </citation>
    <scope>NUCLEOTIDE SEQUENCE</scope>
    <source>
        <strain evidence="8">CHK190-19873</strain>
    </source>
</reference>
<comment type="similarity">
    <text evidence="7">Belongs to the shikimate kinase family.</text>
</comment>
<evidence type="ECO:0000256" key="2">
    <source>
        <dbReference type="ARBA" id="ARBA00022679"/>
    </source>
</evidence>
<evidence type="ECO:0000256" key="1">
    <source>
        <dbReference type="ARBA" id="ARBA00022605"/>
    </source>
</evidence>
<protein>
    <recommendedName>
        <fullName evidence="7">Shikimate kinase</fullName>
        <shortName evidence="7">SK</shortName>
        <ecNumber evidence="7">2.7.1.71</ecNumber>
    </recommendedName>
</protein>
<dbReference type="EC" id="2.7.1.71" evidence="7"/>
<dbReference type="AlphaFoldDB" id="A0A9D1ER95"/>
<proteinExistence type="inferred from homology"/>
<feature type="binding site" evidence="7">
    <location>
        <position position="33"/>
    </location>
    <ligand>
        <name>substrate</name>
    </ligand>
</feature>
<keyword evidence="4 7" id="KW-0418">Kinase</keyword>
<feature type="binding site" evidence="7">
    <location>
        <begin position="11"/>
        <end position="16"/>
    </location>
    <ligand>
        <name>ATP</name>
        <dbReference type="ChEBI" id="CHEBI:30616"/>
    </ligand>
</feature>
<name>A0A9D1ER95_9FIRM</name>
<comment type="caution">
    <text evidence="7">Lacks conserved residue(s) required for the propagation of feature annotation.</text>
</comment>
<feature type="binding site" evidence="7">
    <location>
        <position position="78"/>
    </location>
    <ligand>
        <name>substrate</name>
    </ligand>
</feature>
<dbReference type="GO" id="GO:0009073">
    <property type="term" value="P:aromatic amino acid family biosynthetic process"/>
    <property type="evidence" value="ECO:0007669"/>
    <property type="project" value="UniProtKB-KW"/>
</dbReference>
<keyword evidence="7" id="KW-0963">Cytoplasm</keyword>
<comment type="function">
    <text evidence="7">Catalyzes the specific phosphorylation of the 3-hydroxyl group of shikimic acid using ATP as a cosubstrate.</text>
</comment>
<keyword evidence="3 7" id="KW-0547">Nucleotide-binding</keyword>
<comment type="caution">
    <text evidence="8">The sequence shown here is derived from an EMBL/GenBank/DDBJ whole genome shotgun (WGS) entry which is preliminary data.</text>
</comment>
<evidence type="ECO:0000256" key="5">
    <source>
        <dbReference type="ARBA" id="ARBA00022840"/>
    </source>
</evidence>
<keyword evidence="1 7" id="KW-0028">Amino-acid biosynthesis</keyword>
<dbReference type="GO" id="GO:0009423">
    <property type="term" value="P:chorismate biosynthetic process"/>
    <property type="evidence" value="ECO:0007669"/>
    <property type="project" value="UniProtKB-UniRule"/>
</dbReference>
<keyword evidence="6 7" id="KW-0057">Aromatic amino acid biosynthesis</keyword>
<dbReference type="PANTHER" id="PTHR21087:SF16">
    <property type="entry name" value="SHIKIMATE KINASE 1, CHLOROPLASTIC"/>
    <property type="match status" value="1"/>
</dbReference>
<keyword evidence="2 7" id="KW-0808">Transferase</keyword>
<sequence>MKNIVLIGMPGSGKSTIGVVLAKVLGYRFVDTDLVIQEQEGKLLQEIIAERGNDGFLALENEVNSRLDVSRSVIATGGSVIYGREAMEHLRKNGWVVYLKLDYEDLKKRLGNLRCRGVVLREGQTLKDLYRERIPFYEKYAHIEIDEKNLGVEETMEEIVRRLPVLEDRTENHKVV</sequence>
<organism evidence="8 9">
    <name type="scientific">Candidatus Limivivens intestinipullorum</name>
    <dbReference type="NCBI Taxonomy" id="2840858"/>
    <lineage>
        <taxon>Bacteria</taxon>
        <taxon>Bacillati</taxon>
        <taxon>Bacillota</taxon>
        <taxon>Clostridia</taxon>
        <taxon>Lachnospirales</taxon>
        <taxon>Lachnospiraceae</taxon>
        <taxon>Lachnospiraceae incertae sedis</taxon>
        <taxon>Candidatus Limivivens</taxon>
    </lineage>
</organism>
<keyword evidence="7" id="KW-0460">Magnesium</keyword>
<evidence type="ECO:0000313" key="9">
    <source>
        <dbReference type="Proteomes" id="UP000823935"/>
    </source>
</evidence>
<evidence type="ECO:0000256" key="7">
    <source>
        <dbReference type="HAMAP-Rule" id="MF_00109"/>
    </source>
</evidence>
<dbReference type="GO" id="GO:0005524">
    <property type="term" value="F:ATP binding"/>
    <property type="evidence" value="ECO:0007669"/>
    <property type="project" value="UniProtKB-UniRule"/>
</dbReference>
<reference evidence="8" key="2">
    <citation type="journal article" date="2021" name="PeerJ">
        <title>Extensive microbial diversity within the chicken gut microbiome revealed by metagenomics and culture.</title>
        <authorList>
            <person name="Gilroy R."/>
            <person name="Ravi A."/>
            <person name="Getino M."/>
            <person name="Pursley I."/>
            <person name="Horton D.L."/>
            <person name="Alikhan N.F."/>
            <person name="Baker D."/>
            <person name="Gharbi K."/>
            <person name="Hall N."/>
            <person name="Watson M."/>
            <person name="Adriaenssens E.M."/>
            <person name="Foster-Nyarko E."/>
            <person name="Jarju S."/>
            <person name="Secka A."/>
            <person name="Antonio M."/>
            <person name="Oren A."/>
            <person name="Chaudhuri R.R."/>
            <person name="La Ragione R."/>
            <person name="Hildebrand F."/>
            <person name="Pallen M.J."/>
        </authorList>
    </citation>
    <scope>NUCLEOTIDE SEQUENCE</scope>
    <source>
        <strain evidence="8">CHK190-19873</strain>
    </source>
</reference>
<dbReference type="CDD" id="cd00464">
    <property type="entry name" value="SK"/>
    <property type="match status" value="1"/>
</dbReference>
<accession>A0A9D1ER95</accession>
<dbReference type="SUPFAM" id="SSF52540">
    <property type="entry name" value="P-loop containing nucleoside triphosphate hydrolases"/>
    <property type="match status" value="1"/>
</dbReference>
<dbReference type="HAMAP" id="MF_00109">
    <property type="entry name" value="Shikimate_kinase"/>
    <property type="match status" value="1"/>
</dbReference>
<dbReference type="PANTHER" id="PTHR21087">
    <property type="entry name" value="SHIKIMATE KINASE"/>
    <property type="match status" value="1"/>
</dbReference>
<dbReference type="Gene3D" id="3.40.50.300">
    <property type="entry name" value="P-loop containing nucleotide triphosphate hydrolases"/>
    <property type="match status" value="1"/>
</dbReference>
<feature type="binding site" evidence="7">
    <location>
        <position position="15"/>
    </location>
    <ligand>
        <name>Mg(2+)</name>
        <dbReference type="ChEBI" id="CHEBI:18420"/>
    </ligand>
</feature>
<comment type="subcellular location">
    <subcellularLocation>
        <location evidence="7">Cytoplasm</location>
    </subcellularLocation>
</comment>
<evidence type="ECO:0000256" key="4">
    <source>
        <dbReference type="ARBA" id="ARBA00022777"/>
    </source>
</evidence>
<gene>
    <name evidence="7" type="primary">aroK</name>
    <name evidence="8" type="ORF">IAB44_04145</name>
</gene>
<feature type="binding site" evidence="7">
    <location>
        <position position="116"/>
    </location>
    <ligand>
        <name>ATP</name>
        <dbReference type="ChEBI" id="CHEBI:30616"/>
    </ligand>
</feature>
<evidence type="ECO:0000256" key="3">
    <source>
        <dbReference type="ARBA" id="ARBA00022741"/>
    </source>
</evidence>
<comment type="pathway">
    <text evidence="7">Metabolic intermediate biosynthesis; chorismate biosynthesis; chorismate from D-erythrose 4-phosphate and phosphoenolpyruvate: step 5/7.</text>
</comment>
<evidence type="ECO:0000313" key="8">
    <source>
        <dbReference type="EMBL" id="HIS30729.1"/>
    </source>
</evidence>
<dbReference type="EMBL" id="DVIQ01000023">
    <property type="protein sequence ID" value="HIS30729.1"/>
    <property type="molecule type" value="Genomic_DNA"/>
</dbReference>
<feature type="binding site" evidence="7">
    <location>
        <position position="133"/>
    </location>
    <ligand>
        <name>substrate</name>
    </ligand>
</feature>
<dbReference type="InterPro" id="IPR000623">
    <property type="entry name" value="Shikimate_kinase/TSH1"/>
</dbReference>
<dbReference type="InterPro" id="IPR027417">
    <property type="entry name" value="P-loop_NTPase"/>
</dbReference>
<comment type="subunit">
    <text evidence="7">Monomer.</text>
</comment>
<keyword evidence="5 7" id="KW-0067">ATP-binding</keyword>
<dbReference type="GO" id="GO:0000287">
    <property type="term" value="F:magnesium ion binding"/>
    <property type="evidence" value="ECO:0007669"/>
    <property type="project" value="UniProtKB-UniRule"/>
</dbReference>
<comment type="catalytic activity">
    <reaction evidence="7">
        <text>shikimate + ATP = 3-phosphoshikimate + ADP + H(+)</text>
        <dbReference type="Rhea" id="RHEA:13121"/>
        <dbReference type="ChEBI" id="CHEBI:15378"/>
        <dbReference type="ChEBI" id="CHEBI:30616"/>
        <dbReference type="ChEBI" id="CHEBI:36208"/>
        <dbReference type="ChEBI" id="CHEBI:145989"/>
        <dbReference type="ChEBI" id="CHEBI:456216"/>
        <dbReference type="EC" id="2.7.1.71"/>
    </reaction>
</comment>
<dbReference type="InterPro" id="IPR031322">
    <property type="entry name" value="Shikimate/glucono_kinase"/>
</dbReference>
<dbReference type="GO" id="GO:0004765">
    <property type="term" value="F:shikimate kinase activity"/>
    <property type="evidence" value="ECO:0007669"/>
    <property type="project" value="UniProtKB-UniRule"/>
</dbReference>